<feature type="transmembrane region" description="Helical" evidence="1">
    <location>
        <begin position="693"/>
        <end position="712"/>
    </location>
</feature>
<evidence type="ECO:0000313" key="3">
    <source>
        <dbReference type="Proteomes" id="UP000192917"/>
    </source>
</evidence>
<gene>
    <name evidence="2" type="ORF">SAMN05428998_13449</name>
</gene>
<keyword evidence="1" id="KW-0812">Transmembrane</keyword>
<accession>A0A1Y6CLY7</accession>
<evidence type="ECO:0000313" key="2">
    <source>
        <dbReference type="EMBL" id="SMF75600.1"/>
    </source>
</evidence>
<keyword evidence="1" id="KW-0472">Membrane</keyword>
<dbReference type="RefSeq" id="WP_085125889.1">
    <property type="nucleotide sequence ID" value="NZ_FWZX01000034.1"/>
</dbReference>
<name>A0A1Y6CLY7_9PROT</name>
<organism evidence="2 3">
    <name type="scientific">Tistlia consotensis USBA 355</name>
    <dbReference type="NCBI Taxonomy" id="560819"/>
    <lineage>
        <taxon>Bacteria</taxon>
        <taxon>Pseudomonadati</taxon>
        <taxon>Pseudomonadota</taxon>
        <taxon>Alphaproteobacteria</taxon>
        <taxon>Rhodospirillales</taxon>
        <taxon>Rhodovibrionaceae</taxon>
        <taxon>Tistlia</taxon>
    </lineage>
</organism>
<proteinExistence type="predicted"/>
<keyword evidence="1" id="KW-1133">Transmembrane helix</keyword>
<dbReference type="STRING" id="560819.SAMN05428998_13449"/>
<reference evidence="2 3" key="1">
    <citation type="submission" date="2017-04" db="EMBL/GenBank/DDBJ databases">
        <authorList>
            <person name="Afonso C.L."/>
            <person name="Miller P.J."/>
            <person name="Scott M.A."/>
            <person name="Spackman E."/>
            <person name="Goraichik I."/>
            <person name="Dimitrov K.M."/>
            <person name="Suarez D.L."/>
            <person name="Swayne D.E."/>
        </authorList>
    </citation>
    <scope>NUCLEOTIDE SEQUENCE [LARGE SCALE GENOMIC DNA]</scope>
    <source>
        <strain evidence="2 3">USBA 355</strain>
    </source>
</reference>
<evidence type="ECO:0000256" key="1">
    <source>
        <dbReference type="SAM" id="Phobius"/>
    </source>
</evidence>
<dbReference type="Proteomes" id="UP000192917">
    <property type="component" value="Unassembled WGS sequence"/>
</dbReference>
<sequence>MREIIEEILQLISGIQEVFLHLPMTEATGQFADAGQELTDFAILLETWLQEETPSEETVTRIEDQASRVVLPLTSAFATWNARVLKMGPLSLAKVIDARAAKENLALLQPFRDLLVSLIAAARVARSAFGRESGSGGGGVEPGSGLFARMSDVRISVADAPNLGHQSAVLALIANLRRLGFAAPPSGVNIEVAVSDADPSGFDQRITVTQLFTMPLAVEHPEVAIRQAVDAALEAFCTDADYYVLGEITGLQDHDAAGKPYQTADLAGGSVPDALPSGFTATTAAEMLAAFRQNFEAPEGMALLGTAVDIAGLPVEDNGDDQQGTVDPSRIVMGNKGFLLTVAFRWSRQAAGQSSLDKIARLDPRYDRIPGVRWLVGSDRFPDEASDTTLGLIAASDAASASSPETVSTLRTAYLRTEGLLVLQPFLWHPHHRFVSTARNGEAQFAGQKIGDPLPPQPPACWLYDPATYFVEPVESGPAFDLYGGYVRGADPVDLAKILTSVGARKTSLMTAYGLHQTRDDQVALVLGNLLRALLAAQATFDLKPAVLFAVYGVRSLGALVPEGLADDCGFLDLSAPSADLGTALAALEAAETPKVLLVQSPGLPGPIFQCFVQASTFPVILEGANTTNLCQMLGKPYLSVNTTATPYVTIDDQVQANFGFDPALNVEACLAAVGLLSTATSDYLYDADGATAAHLAAVLALPPAVMTYFLALQRLVRHPEMDQVRIGLEVLLARL</sequence>
<protein>
    <submittedName>
        <fullName evidence="2">Uncharacterized protein</fullName>
    </submittedName>
</protein>
<dbReference type="AlphaFoldDB" id="A0A1Y6CLY7"/>
<keyword evidence="3" id="KW-1185">Reference proteome</keyword>
<dbReference type="EMBL" id="FWZX01000034">
    <property type="protein sequence ID" value="SMF75600.1"/>
    <property type="molecule type" value="Genomic_DNA"/>
</dbReference>